<accession>A0A4R2KQL3</accession>
<feature type="domain" description="Cytochrome c-552/4" evidence="4">
    <location>
        <begin position="194"/>
        <end position="233"/>
    </location>
</feature>
<evidence type="ECO:0000313" key="6">
    <source>
        <dbReference type="Proteomes" id="UP000294980"/>
    </source>
</evidence>
<gene>
    <name evidence="5" type="ORF">EV688_11655</name>
</gene>
<dbReference type="Pfam" id="PF13432">
    <property type="entry name" value="TPR_16"/>
    <property type="match status" value="1"/>
</dbReference>
<dbReference type="Gene3D" id="1.25.40.10">
    <property type="entry name" value="Tetratricopeptide repeat domain"/>
    <property type="match status" value="1"/>
</dbReference>
<dbReference type="Pfam" id="PF13435">
    <property type="entry name" value="Cytochrome_C554"/>
    <property type="match status" value="2"/>
</dbReference>
<dbReference type="SUPFAM" id="SSF48452">
    <property type="entry name" value="TPR-like"/>
    <property type="match status" value="1"/>
</dbReference>
<dbReference type="Gene3D" id="1.10.1130.10">
    <property type="entry name" value="Flavocytochrome C3, Chain A"/>
    <property type="match status" value="2"/>
</dbReference>
<sequence length="791" mass="86977">MLSIAPAGDDALRYIPSWRITLTTPSHLLIALLVALTLPVAVPIEAREAAPAEAFVGSERCAGCHVDAYEQWQGSHHQLAMQEASEETVLGDFSDVSVTHQGVTTRFYRDGEHFMVHTDGADGALRDFPVRQVFGVYPLQQYLLPLDDGRLQALGIAWDARPAEDGGQRWYSLYPDEAIDHTDPLHWTGPYQNWNSRCAECHSTQVDKGYSASERRYATTYREISVGCEACHGPGANHVRQMQSVVPSGARKPGAGLDVDLGQRGHWQFAGDAAIATRDKPLQADTQINACARCHSRRGPLGDYHYGADLLDTHRLALPQPPLYHPDGQIDDEVFVHGSFLQSRMQRAGVVCSNCHEPHNNRLRAEGNALCAQCHSPAAYDSQQHHRHPTGSGAQCVNCHMPAKRYMGVDDRRDHSMRIPRPDLTLVLGTPNACTQCHSERDSEWALESLRAWEMAPDTDGPHPALAVQQLREGDARARGEVLAQIADPALANIWRATALETLAGQNAAPTATPMLRSADPLLRSSAVRSLAGADPRQRLELLYPLRDDPVAAVRMALAENLADIPLGRVSPAQREHLLQLFDEYLAVQARHADMPETQLQLGVFHHARNDLPRAESAYREALALDPSLAAARLNLADLQRQRGDEDAARRELETLLDQSPDDGNALHALGLLEIRTGNRDRGSELLQAAAERESAGWRHRYVNAVALYSSGMQEKGREALRALDRARPGNPAVVMALSEYAAAAGDLDDAIVHARSLVTLVPDNPAYPQWLQRLRQLAASRQPQPGSNTR</sequence>
<dbReference type="Pfam" id="PF14559">
    <property type="entry name" value="TPR_19"/>
    <property type="match status" value="1"/>
</dbReference>
<evidence type="ECO:0000313" key="5">
    <source>
        <dbReference type="EMBL" id="TCO73219.1"/>
    </source>
</evidence>
<feature type="domain" description="Cytochrome c-552/4" evidence="4">
    <location>
        <begin position="61"/>
        <end position="87"/>
    </location>
</feature>
<dbReference type="PANTHER" id="PTHR35038">
    <property type="entry name" value="DISSIMILATORY SULFITE REDUCTASE SIRA"/>
    <property type="match status" value="1"/>
</dbReference>
<proteinExistence type="predicted"/>
<name>A0A4R2KQL3_9GAMM</name>
<keyword evidence="2" id="KW-0802">TPR repeat</keyword>
<dbReference type="PANTHER" id="PTHR35038:SF8">
    <property type="entry name" value="C-TYPE POLYHEME CYTOCHROME OMCC"/>
    <property type="match status" value="1"/>
</dbReference>
<protein>
    <submittedName>
        <fullName evidence="5">Putative CXXCH cytochrome family protein</fullName>
    </submittedName>
</protein>
<evidence type="ECO:0000259" key="4">
    <source>
        <dbReference type="Pfam" id="PF13435"/>
    </source>
</evidence>
<dbReference type="GO" id="GO:0016491">
    <property type="term" value="F:oxidoreductase activity"/>
    <property type="evidence" value="ECO:0007669"/>
    <property type="project" value="TreeGrafter"/>
</dbReference>
<evidence type="ECO:0000256" key="2">
    <source>
        <dbReference type="PROSITE-ProRule" id="PRU00339"/>
    </source>
</evidence>
<dbReference type="Proteomes" id="UP000294980">
    <property type="component" value="Unassembled WGS sequence"/>
</dbReference>
<keyword evidence="6" id="KW-1185">Reference proteome</keyword>
<dbReference type="PROSITE" id="PS50005">
    <property type="entry name" value="TPR"/>
    <property type="match status" value="1"/>
</dbReference>
<dbReference type="SMART" id="SM00028">
    <property type="entry name" value="TPR"/>
    <property type="match status" value="3"/>
</dbReference>
<dbReference type="InterPro" id="IPR010177">
    <property type="entry name" value="Paired_CXXCH_1"/>
</dbReference>
<keyword evidence="1" id="KW-0732">Signal</keyword>
<organism evidence="5 6">
    <name type="scientific">Chromatocurvus halotolerans</name>
    <dbReference type="NCBI Taxonomy" id="1132028"/>
    <lineage>
        <taxon>Bacteria</taxon>
        <taxon>Pseudomonadati</taxon>
        <taxon>Pseudomonadota</taxon>
        <taxon>Gammaproteobacteria</taxon>
        <taxon>Cellvibrionales</taxon>
        <taxon>Halieaceae</taxon>
        <taxon>Chromatocurvus</taxon>
    </lineage>
</organism>
<evidence type="ECO:0000259" key="3">
    <source>
        <dbReference type="Pfam" id="PF09699"/>
    </source>
</evidence>
<dbReference type="SUPFAM" id="SSF48695">
    <property type="entry name" value="Multiheme cytochromes"/>
    <property type="match status" value="1"/>
</dbReference>
<dbReference type="InterPro" id="IPR011990">
    <property type="entry name" value="TPR-like_helical_dom_sf"/>
</dbReference>
<dbReference type="InterPro" id="IPR051829">
    <property type="entry name" value="Multiheme_Cytochr_ET"/>
</dbReference>
<dbReference type="Pfam" id="PF09699">
    <property type="entry name" value="Paired_CXXCH_1"/>
    <property type="match status" value="1"/>
</dbReference>
<dbReference type="InterPro" id="IPR019734">
    <property type="entry name" value="TPR_rpt"/>
</dbReference>
<dbReference type="InterPro" id="IPR023155">
    <property type="entry name" value="Cyt_c-552/4"/>
</dbReference>
<comment type="caution">
    <text evidence="5">The sequence shown here is derived from an EMBL/GenBank/DDBJ whole genome shotgun (WGS) entry which is preliminary data.</text>
</comment>
<dbReference type="InterPro" id="IPR036280">
    <property type="entry name" value="Multihaem_cyt_sf"/>
</dbReference>
<feature type="repeat" description="TPR" evidence="2">
    <location>
        <begin position="596"/>
        <end position="629"/>
    </location>
</feature>
<dbReference type="AlphaFoldDB" id="A0A4R2KQL3"/>
<reference evidence="5 6" key="1">
    <citation type="submission" date="2019-03" db="EMBL/GenBank/DDBJ databases">
        <title>Genomic Encyclopedia of Type Strains, Phase IV (KMG-IV): sequencing the most valuable type-strain genomes for metagenomic binning, comparative biology and taxonomic classification.</title>
        <authorList>
            <person name="Goeker M."/>
        </authorList>
    </citation>
    <scope>NUCLEOTIDE SEQUENCE [LARGE SCALE GENOMIC DNA]</scope>
    <source>
        <strain evidence="5 6">DSM 23344</strain>
    </source>
</reference>
<evidence type="ECO:0000256" key="1">
    <source>
        <dbReference type="ARBA" id="ARBA00022729"/>
    </source>
</evidence>
<feature type="domain" description="Doubled CXXCH motif" evidence="3">
    <location>
        <begin position="352"/>
        <end position="378"/>
    </location>
</feature>
<dbReference type="EMBL" id="SLWX01000016">
    <property type="protein sequence ID" value="TCO73219.1"/>
    <property type="molecule type" value="Genomic_DNA"/>
</dbReference>